<name>A0ABY5UKD6_9GAMM</name>
<keyword evidence="3" id="KW-1185">Reference proteome</keyword>
<keyword evidence="1" id="KW-0812">Transmembrane</keyword>
<reference evidence="2" key="1">
    <citation type="submission" date="2022-08" db="EMBL/GenBank/DDBJ databases">
        <authorList>
            <person name="Bogun A."/>
            <person name="Kislichkina A."/>
            <person name="Solomentsev V."/>
            <person name="Skryabin Y."/>
            <person name="Sizova A."/>
            <person name="Platonov M."/>
            <person name="Dentovskaya S."/>
        </authorList>
    </citation>
    <scope>NUCLEOTIDE SEQUENCE</scope>
    <source>
        <strain evidence="2">SCPM-O-B-7604</strain>
    </source>
</reference>
<feature type="transmembrane region" description="Helical" evidence="1">
    <location>
        <begin position="20"/>
        <end position="40"/>
    </location>
</feature>
<evidence type="ECO:0000256" key="1">
    <source>
        <dbReference type="SAM" id="Phobius"/>
    </source>
</evidence>
<sequence>MRSLFSSSAFSSAATTPVPVLIAGTAIIATRFIGVLLLVAELGWSGTGSFIYESLQTWGSGLVFTVSILLLLLEILCGVAVCLRQNWARWTYLVCQLLVIVYLLMVSLDWLSLDVDVFRVEGDTGAEILHSLLLQKIPDVVIIGLLFFPWHHDFRAPK</sequence>
<dbReference type="GeneID" id="75140533"/>
<feature type="transmembrane region" description="Helical" evidence="1">
    <location>
        <begin position="128"/>
        <end position="148"/>
    </location>
</feature>
<protein>
    <submittedName>
        <fullName evidence="2">YbjO family protein</fullName>
    </submittedName>
</protein>
<dbReference type="Proteomes" id="UP001057860">
    <property type="component" value="Chromosome"/>
</dbReference>
<evidence type="ECO:0000313" key="3">
    <source>
        <dbReference type="Proteomes" id="UP001057860"/>
    </source>
</evidence>
<proteinExistence type="predicted"/>
<dbReference type="InterPro" id="IPR019703">
    <property type="entry name" value="YbjO_DH-like"/>
</dbReference>
<dbReference type="RefSeq" id="WP_050106269.1">
    <property type="nucleotide sequence ID" value="NZ_CABHWO010000103.1"/>
</dbReference>
<dbReference type="EMBL" id="CP104006">
    <property type="protein sequence ID" value="UWM43270.1"/>
    <property type="molecule type" value="Genomic_DNA"/>
</dbReference>
<feature type="transmembrane region" description="Helical" evidence="1">
    <location>
        <begin position="60"/>
        <end position="83"/>
    </location>
</feature>
<accession>A0ABY5UKD6</accession>
<organism evidence="2 3">
    <name type="scientific">Yersinia alsatica</name>
    <dbReference type="NCBI Taxonomy" id="2890317"/>
    <lineage>
        <taxon>Bacteria</taxon>
        <taxon>Pseudomonadati</taxon>
        <taxon>Pseudomonadota</taxon>
        <taxon>Gammaproteobacteria</taxon>
        <taxon>Enterobacterales</taxon>
        <taxon>Yersiniaceae</taxon>
        <taxon>Yersinia</taxon>
    </lineage>
</organism>
<gene>
    <name evidence="2" type="ORF">N0H69_11000</name>
</gene>
<dbReference type="Pfam" id="PF10767">
    <property type="entry name" value="YbjO_DH-like"/>
    <property type="match status" value="1"/>
</dbReference>
<feature type="transmembrane region" description="Helical" evidence="1">
    <location>
        <begin position="90"/>
        <end position="108"/>
    </location>
</feature>
<keyword evidence="1" id="KW-1133">Transmembrane helix</keyword>
<keyword evidence="1" id="KW-0472">Membrane</keyword>
<evidence type="ECO:0000313" key="2">
    <source>
        <dbReference type="EMBL" id="UWM43270.1"/>
    </source>
</evidence>